<sequence length="76" mass="7776">MLSGLFAVDVTAATVLCVRCGSAGPVARLRLDHHGHGLVAHCAECGEPVLSVVRTEDAVALDLRGTVALTVPLESA</sequence>
<dbReference type="InterPro" id="IPR045423">
    <property type="entry name" value="DUF6510"/>
</dbReference>
<comment type="caution">
    <text evidence="1">The sequence shown here is derived from an EMBL/GenBank/DDBJ whole genome shotgun (WGS) entry which is preliminary data.</text>
</comment>
<dbReference type="Proteomes" id="UP000657574">
    <property type="component" value="Unassembled WGS sequence"/>
</dbReference>
<keyword evidence="2" id="KW-1185">Reference proteome</keyword>
<evidence type="ECO:0000313" key="2">
    <source>
        <dbReference type="Proteomes" id="UP000657574"/>
    </source>
</evidence>
<proteinExistence type="predicted"/>
<reference evidence="1" key="1">
    <citation type="journal article" date="2014" name="Int. J. Syst. Evol. Microbiol.">
        <title>Complete genome sequence of Corynebacterium casei LMG S-19264T (=DSM 44701T), isolated from a smear-ripened cheese.</title>
        <authorList>
            <consortium name="US DOE Joint Genome Institute (JGI-PGF)"/>
            <person name="Walter F."/>
            <person name="Albersmeier A."/>
            <person name="Kalinowski J."/>
            <person name="Ruckert C."/>
        </authorList>
    </citation>
    <scope>NUCLEOTIDE SEQUENCE</scope>
    <source>
        <strain evidence="1">JCM 3086</strain>
    </source>
</reference>
<name>A0A917KTL4_9ACTN</name>
<gene>
    <name evidence="1" type="ORF">GCM10010121_045210</name>
</gene>
<reference evidence="1" key="2">
    <citation type="submission" date="2020-09" db="EMBL/GenBank/DDBJ databases">
        <authorList>
            <person name="Sun Q."/>
            <person name="Ohkuma M."/>
        </authorList>
    </citation>
    <scope>NUCLEOTIDE SEQUENCE</scope>
    <source>
        <strain evidence="1">JCM 3086</strain>
    </source>
</reference>
<evidence type="ECO:0000313" key="1">
    <source>
        <dbReference type="EMBL" id="GGJ28864.1"/>
    </source>
</evidence>
<organism evidence="1 2">
    <name type="scientific">Streptomyces brasiliensis</name>
    <dbReference type="NCBI Taxonomy" id="1954"/>
    <lineage>
        <taxon>Bacteria</taxon>
        <taxon>Bacillati</taxon>
        <taxon>Actinomycetota</taxon>
        <taxon>Actinomycetes</taxon>
        <taxon>Kitasatosporales</taxon>
        <taxon>Streptomycetaceae</taxon>
        <taxon>Streptomyces</taxon>
    </lineage>
</organism>
<dbReference type="EMBL" id="BMQA01000014">
    <property type="protein sequence ID" value="GGJ28864.1"/>
    <property type="molecule type" value="Genomic_DNA"/>
</dbReference>
<accession>A0A917KTL4</accession>
<dbReference type="Pfam" id="PF20120">
    <property type="entry name" value="DUF6510"/>
    <property type="match status" value="1"/>
</dbReference>
<dbReference type="AlphaFoldDB" id="A0A917KTL4"/>
<protein>
    <submittedName>
        <fullName evidence="1">Uncharacterized protein</fullName>
    </submittedName>
</protein>